<dbReference type="SUPFAM" id="SSF46689">
    <property type="entry name" value="Homeodomain-like"/>
    <property type="match status" value="1"/>
</dbReference>
<dbReference type="PROSITE" id="PS50977">
    <property type="entry name" value="HTH_TETR_2"/>
    <property type="match status" value="1"/>
</dbReference>
<dbReference type="STRING" id="388408.LAX5112_03026"/>
<dbReference type="Pfam" id="PF00440">
    <property type="entry name" value="TetR_N"/>
    <property type="match status" value="1"/>
</dbReference>
<dbReference type="Pfam" id="PF17918">
    <property type="entry name" value="TetR_C_15"/>
    <property type="match status" value="1"/>
</dbReference>
<keyword evidence="1 2" id="KW-0238">DNA-binding</keyword>
<dbReference type="PANTHER" id="PTHR30055:SF226">
    <property type="entry name" value="HTH-TYPE TRANSCRIPTIONAL REGULATOR PKSA"/>
    <property type="match status" value="1"/>
</dbReference>
<evidence type="ECO:0000313" key="5">
    <source>
        <dbReference type="Proteomes" id="UP000053235"/>
    </source>
</evidence>
<keyword evidence="5" id="KW-1185">Reference proteome</keyword>
<dbReference type="Proteomes" id="UP000053235">
    <property type="component" value="Unassembled WGS sequence"/>
</dbReference>
<dbReference type="InterPro" id="IPR001647">
    <property type="entry name" value="HTH_TetR"/>
</dbReference>
<dbReference type="InterPro" id="IPR041669">
    <property type="entry name" value="TetR_C_15"/>
</dbReference>
<dbReference type="GO" id="GO:0000976">
    <property type="term" value="F:transcription cis-regulatory region binding"/>
    <property type="evidence" value="ECO:0007669"/>
    <property type="project" value="TreeGrafter"/>
</dbReference>
<dbReference type="PROSITE" id="PS01081">
    <property type="entry name" value="HTH_TETR_1"/>
    <property type="match status" value="1"/>
</dbReference>
<feature type="domain" description="HTH tetR-type" evidence="3">
    <location>
        <begin position="17"/>
        <end position="77"/>
    </location>
</feature>
<dbReference type="AlphaFoldDB" id="A0A0M7AEI2"/>
<accession>A0A0M7AEI2</accession>
<reference evidence="5" key="1">
    <citation type="submission" date="2015-07" db="EMBL/GenBank/DDBJ databases">
        <authorList>
            <person name="Rodrigo-Torres Lidia"/>
            <person name="Arahal R.David."/>
        </authorList>
    </citation>
    <scope>NUCLEOTIDE SEQUENCE [LARGE SCALE GENOMIC DNA]</scope>
    <source>
        <strain evidence="5">CECT 5112</strain>
    </source>
</reference>
<evidence type="ECO:0000256" key="2">
    <source>
        <dbReference type="PROSITE-ProRule" id="PRU00335"/>
    </source>
</evidence>
<protein>
    <submittedName>
        <fullName evidence="4">HTH-type transcriptional repressor Bm3R1</fullName>
    </submittedName>
</protein>
<gene>
    <name evidence="4" type="primary">bm3R1</name>
    <name evidence="4" type="ORF">LAX5112_03026</name>
</gene>
<evidence type="ECO:0000259" key="3">
    <source>
        <dbReference type="PROSITE" id="PS50977"/>
    </source>
</evidence>
<dbReference type="EMBL" id="CXWD01000011">
    <property type="protein sequence ID" value="CTQ72054.1"/>
    <property type="molecule type" value="Genomic_DNA"/>
</dbReference>
<dbReference type="InterPro" id="IPR050109">
    <property type="entry name" value="HTH-type_TetR-like_transc_reg"/>
</dbReference>
<dbReference type="Gene3D" id="1.10.357.10">
    <property type="entry name" value="Tetracycline Repressor, domain 2"/>
    <property type="match status" value="1"/>
</dbReference>
<organism evidence="4 5">
    <name type="scientific">Roseibium alexandrii</name>
    <dbReference type="NCBI Taxonomy" id="388408"/>
    <lineage>
        <taxon>Bacteria</taxon>
        <taxon>Pseudomonadati</taxon>
        <taxon>Pseudomonadota</taxon>
        <taxon>Alphaproteobacteria</taxon>
        <taxon>Hyphomicrobiales</taxon>
        <taxon>Stappiaceae</taxon>
        <taxon>Roseibium</taxon>
    </lineage>
</organism>
<feature type="DNA-binding region" description="H-T-H motif" evidence="2">
    <location>
        <begin position="40"/>
        <end position="59"/>
    </location>
</feature>
<dbReference type="InterPro" id="IPR009057">
    <property type="entry name" value="Homeodomain-like_sf"/>
</dbReference>
<dbReference type="RefSeq" id="WP_055672515.1">
    <property type="nucleotide sequence ID" value="NZ_CXWD01000011.1"/>
</dbReference>
<dbReference type="PANTHER" id="PTHR30055">
    <property type="entry name" value="HTH-TYPE TRANSCRIPTIONAL REGULATOR RUTR"/>
    <property type="match status" value="1"/>
</dbReference>
<sequence>MDLAPTRRRRPKQQRSRLMVDFILEAASQVFDEEGYNGATTNMIAERAGISIGSLYQYFPNKGALILELRFTHRAHVLKTVETAMATSDHLPLPDAIRKIVDANFQVHLNAPRLNAAFEEQTPAQTLSEDPDGFHRKIDTAATSFLQVRKNEISAPDLKTAGFVIRNLIPAVLHAAIKDGQIVQDPDLVKTHLAGSIMGCLRPAAPALNGFIPQET</sequence>
<name>A0A0M7AEI2_9HYPH</name>
<proteinExistence type="predicted"/>
<dbReference type="InterPro" id="IPR023772">
    <property type="entry name" value="DNA-bd_HTH_TetR-type_CS"/>
</dbReference>
<dbReference type="OrthoDB" id="9809265at2"/>
<dbReference type="PRINTS" id="PR00455">
    <property type="entry name" value="HTHTETR"/>
</dbReference>
<dbReference type="GO" id="GO:0003700">
    <property type="term" value="F:DNA-binding transcription factor activity"/>
    <property type="evidence" value="ECO:0007669"/>
    <property type="project" value="TreeGrafter"/>
</dbReference>
<evidence type="ECO:0000256" key="1">
    <source>
        <dbReference type="ARBA" id="ARBA00023125"/>
    </source>
</evidence>
<evidence type="ECO:0000313" key="4">
    <source>
        <dbReference type="EMBL" id="CTQ72054.1"/>
    </source>
</evidence>